<protein>
    <recommendedName>
        <fullName evidence="4">TM2 domain-containing protein</fullName>
    </recommendedName>
</protein>
<feature type="transmembrane region" description="Helical" evidence="1">
    <location>
        <begin position="60"/>
        <end position="84"/>
    </location>
</feature>
<gene>
    <name evidence="2" type="ORF">DES47_10562</name>
</gene>
<accession>A0A4R6QK99</accession>
<dbReference type="EMBL" id="SNXS01000005">
    <property type="protein sequence ID" value="TDP63062.1"/>
    <property type="molecule type" value="Genomic_DNA"/>
</dbReference>
<evidence type="ECO:0000313" key="3">
    <source>
        <dbReference type="Proteomes" id="UP000295361"/>
    </source>
</evidence>
<name>A0A4R6QK99_9BURK</name>
<dbReference type="InParanoid" id="A0A4R6QK99"/>
<dbReference type="OrthoDB" id="8702870at2"/>
<evidence type="ECO:0008006" key="4">
    <source>
        <dbReference type="Google" id="ProtNLM"/>
    </source>
</evidence>
<dbReference type="AlphaFoldDB" id="A0A4R6QK99"/>
<evidence type="ECO:0000313" key="2">
    <source>
        <dbReference type="EMBL" id="TDP63062.1"/>
    </source>
</evidence>
<dbReference type="RefSeq" id="WP_133702257.1">
    <property type="nucleotide sequence ID" value="NZ_SNXS01000005.1"/>
</dbReference>
<evidence type="ECO:0000256" key="1">
    <source>
        <dbReference type="SAM" id="Phobius"/>
    </source>
</evidence>
<keyword evidence="1" id="KW-0472">Membrane</keyword>
<dbReference type="Proteomes" id="UP000295361">
    <property type="component" value="Unassembled WGS sequence"/>
</dbReference>
<sequence length="146" mass="15918">MSLRSKTLATWLALTGGSLGLHRLYMFGFKDKLAWLHPLPTLAGYYGLQRMELLGQDDRLAWLLIPLLGLMLAQAMLQAIVYGLTSDEKWDARYNGGKASAPSGWAAIIAVVLSLLLGASALMATIAFGSQRFFESQVEAAQELSQ</sequence>
<comment type="caution">
    <text evidence="2">The sequence shown here is derived from an EMBL/GenBank/DDBJ whole genome shotgun (WGS) entry which is preliminary data.</text>
</comment>
<keyword evidence="3" id="KW-1185">Reference proteome</keyword>
<keyword evidence="1" id="KW-1133">Transmembrane helix</keyword>
<keyword evidence="1" id="KW-0812">Transmembrane</keyword>
<organism evidence="2 3">
    <name type="scientific">Roseateles toxinivorans</name>
    <dbReference type="NCBI Taxonomy" id="270368"/>
    <lineage>
        <taxon>Bacteria</taxon>
        <taxon>Pseudomonadati</taxon>
        <taxon>Pseudomonadota</taxon>
        <taxon>Betaproteobacteria</taxon>
        <taxon>Burkholderiales</taxon>
        <taxon>Sphaerotilaceae</taxon>
        <taxon>Roseateles</taxon>
    </lineage>
</organism>
<proteinExistence type="predicted"/>
<reference evidence="2 3" key="1">
    <citation type="submission" date="2019-03" db="EMBL/GenBank/DDBJ databases">
        <title>Genomic Encyclopedia of Type Strains, Phase IV (KMG-IV): sequencing the most valuable type-strain genomes for metagenomic binning, comparative biology and taxonomic classification.</title>
        <authorList>
            <person name="Goeker M."/>
        </authorList>
    </citation>
    <scope>NUCLEOTIDE SEQUENCE [LARGE SCALE GENOMIC DNA]</scope>
    <source>
        <strain evidence="2 3">DSM 16998</strain>
    </source>
</reference>
<feature type="transmembrane region" description="Helical" evidence="1">
    <location>
        <begin position="104"/>
        <end position="128"/>
    </location>
</feature>